<dbReference type="PANTHER" id="PTHR46033:SF8">
    <property type="entry name" value="PROTEIN MAINTENANCE OF MERISTEMS-LIKE"/>
    <property type="match status" value="1"/>
</dbReference>
<evidence type="ECO:0000313" key="3">
    <source>
        <dbReference type="Proteomes" id="UP001058974"/>
    </source>
</evidence>
<dbReference type="Pfam" id="PF10536">
    <property type="entry name" value="PMD"/>
    <property type="match status" value="1"/>
</dbReference>
<reference evidence="2 3" key="1">
    <citation type="journal article" date="2022" name="Nat. Genet.">
        <title>Improved pea reference genome and pan-genome highlight genomic features and evolutionary characteristics.</title>
        <authorList>
            <person name="Yang T."/>
            <person name="Liu R."/>
            <person name="Luo Y."/>
            <person name="Hu S."/>
            <person name="Wang D."/>
            <person name="Wang C."/>
            <person name="Pandey M.K."/>
            <person name="Ge S."/>
            <person name="Xu Q."/>
            <person name="Li N."/>
            <person name="Li G."/>
            <person name="Huang Y."/>
            <person name="Saxena R.K."/>
            <person name="Ji Y."/>
            <person name="Li M."/>
            <person name="Yan X."/>
            <person name="He Y."/>
            <person name="Liu Y."/>
            <person name="Wang X."/>
            <person name="Xiang C."/>
            <person name="Varshney R.K."/>
            <person name="Ding H."/>
            <person name="Gao S."/>
            <person name="Zong X."/>
        </authorList>
    </citation>
    <scope>NUCLEOTIDE SEQUENCE [LARGE SCALE GENOMIC DNA]</scope>
    <source>
        <strain evidence="2 3">cv. Zhongwan 6</strain>
    </source>
</reference>
<name>A0A9D5ARX5_PEA</name>
<evidence type="ECO:0000259" key="1">
    <source>
        <dbReference type="Pfam" id="PF10536"/>
    </source>
</evidence>
<dbReference type="AlphaFoldDB" id="A0A9D5ARX5"/>
<dbReference type="GO" id="GO:0010073">
    <property type="term" value="P:meristem maintenance"/>
    <property type="evidence" value="ECO:0007669"/>
    <property type="project" value="InterPro"/>
</dbReference>
<sequence>KRFRCRVHEYVPHDPLIESYIRGCGFGNLLNIVSYSVDYKFILALLERWRPETHTFHLPIGECTVTLEDVYMLLGLRIDGKVVNEKVNQDNNICNELLGAPLLDDETEGDTSDQARGQGINLKYLKQYYASIVLSEDSTEYEKIIKARCYIMILFGNFLFPESTGNSVNIMYLALLRNINKVNSYSWGSTVLAHLYSAMCRTAKKNTCTFFSCAYLLQAWVWSRMPSLAPINERPFVFPFATKWSVRRMNYNRCPKHAIVVYRNLLDHIRHDDFVWRPYLGLNHDVNHDDAAV</sequence>
<dbReference type="Gramene" id="Psat04G0354500-T1">
    <property type="protein sequence ID" value="KAI5419408.1"/>
    <property type="gene ID" value="KIW84_043545"/>
</dbReference>
<dbReference type="InterPro" id="IPR019557">
    <property type="entry name" value="AminoTfrase-like_pln_mobile"/>
</dbReference>
<feature type="non-terminal residue" evidence="2">
    <location>
        <position position="293"/>
    </location>
</feature>
<proteinExistence type="predicted"/>
<feature type="domain" description="Aminotransferase-like plant mobile" evidence="1">
    <location>
        <begin position="25"/>
        <end position="284"/>
    </location>
</feature>
<protein>
    <recommendedName>
        <fullName evidence="1">Aminotransferase-like plant mobile domain-containing protein</fullName>
    </recommendedName>
</protein>
<gene>
    <name evidence="2" type="ORF">KIW84_043545</name>
</gene>
<evidence type="ECO:0000313" key="2">
    <source>
        <dbReference type="EMBL" id="KAI5419408.1"/>
    </source>
</evidence>
<dbReference type="InterPro" id="IPR044824">
    <property type="entry name" value="MAIN-like"/>
</dbReference>
<dbReference type="EMBL" id="JAMSHJ010000004">
    <property type="protein sequence ID" value="KAI5419408.1"/>
    <property type="molecule type" value="Genomic_DNA"/>
</dbReference>
<comment type="caution">
    <text evidence="2">The sequence shown here is derived from an EMBL/GenBank/DDBJ whole genome shotgun (WGS) entry which is preliminary data.</text>
</comment>
<organism evidence="2 3">
    <name type="scientific">Pisum sativum</name>
    <name type="common">Garden pea</name>
    <name type="synonym">Lathyrus oleraceus</name>
    <dbReference type="NCBI Taxonomy" id="3888"/>
    <lineage>
        <taxon>Eukaryota</taxon>
        <taxon>Viridiplantae</taxon>
        <taxon>Streptophyta</taxon>
        <taxon>Embryophyta</taxon>
        <taxon>Tracheophyta</taxon>
        <taxon>Spermatophyta</taxon>
        <taxon>Magnoliopsida</taxon>
        <taxon>eudicotyledons</taxon>
        <taxon>Gunneridae</taxon>
        <taxon>Pentapetalae</taxon>
        <taxon>rosids</taxon>
        <taxon>fabids</taxon>
        <taxon>Fabales</taxon>
        <taxon>Fabaceae</taxon>
        <taxon>Papilionoideae</taxon>
        <taxon>50 kb inversion clade</taxon>
        <taxon>NPAAA clade</taxon>
        <taxon>Hologalegina</taxon>
        <taxon>IRL clade</taxon>
        <taxon>Fabeae</taxon>
        <taxon>Lathyrus</taxon>
    </lineage>
</organism>
<dbReference type="PANTHER" id="PTHR46033">
    <property type="entry name" value="PROTEIN MAIN-LIKE 2"/>
    <property type="match status" value="1"/>
</dbReference>
<dbReference type="Proteomes" id="UP001058974">
    <property type="component" value="Chromosome 4"/>
</dbReference>
<accession>A0A9D5ARX5</accession>
<keyword evidence="3" id="KW-1185">Reference proteome</keyword>